<dbReference type="PIRSF" id="PIRSF020967">
    <property type="entry name" value="UCP020967"/>
    <property type="match status" value="1"/>
</dbReference>
<name>A0A0F9Y914_9ZZZZ</name>
<dbReference type="InterPro" id="IPR022537">
    <property type="entry name" value="TRSP_dom"/>
</dbReference>
<dbReference type="Pfam" id="PF12500">
    <property type="entry name" value="TRSP"/>
    <property type="match status" value="1"/>
</dbReference>
<dbReference type="InterPro" id="IPR000836">
    <property type="entry name" value="PRTase_dom"/>
</dbReference>
<evidence type="ECO:0000259" key="2">
    <source>
        <dbReference type="Pfam" id="PF15609"/>
    </source>
</evidence>
<proteinExistence type="predicted"/>
<sequence>MGGRFGVRPPMDPQYLPRPLLNPDCTRTPIGYDVKDLIAETTLSTHALSAGTLELDIQIERRGGLFKLAERQNPKRAFLFVSTVLGRHIPVAPKDHRDALNALCEMAVPHLKGGSVFVMGFAETAVGIGAGVFDGLRKMLPGRELGYLHTTRHPLPGVAPWFAIEEGHSHATSHFIMRPTRGSYHPGPASTLVLVDDETTTGNTFAELAAGLSENGARFGKIVLVTLTDWSNGAAAERVKSVVGDIEVEAVSLLEGSWTWTQDPDAVLPSLPVVAAAGCPTWEPDDTAMYRSPRAGLRGRDMSECEYLSWMEKLPRFKRKDRVLVIGTGEHVWQPFLYAEAVEADGLDVSFICTTRSPILPGPVIEHKITFPDHFGIGLDMYLHNVNPDDWDRIVLFTETGVEGIHPRLRTALGKGNIVDKDGQVFEMMDT</sequence>
<comment type="caution">
    <text evidence="3">The sequence shown here is derived from an EMBL/GenBank/DDBJ whole genome shotgun (WGS) entry which is preliminary data.</text>
</comment>
<dbReference type="InterPro" id="IPR011214">
    <property type="entry name" value="UCP020967"/>
</dbReference>
<dbReference type="InterPro" id="IPR041688">
    <property type="entry name" value="PRTase_2"/>
</dbReference>
<evidence type="ECO:0008006" key="4">
    <source>
        <dbReference type="Google" id="ProtNLM"/>
    </source>
</evidence>
<reference evidence="3" key="1">
    <citation type="journal article" date="2015" name="Nature">
        <title>Complex archaea that bridge the gap between prokaryotes and eukaryotes.</title>
        <authorList>
            <person name="Spang A."/>
            <person name="Saw J.H."/>
            <person name="Jorgensen S.L."/>
            <person name="Zaremba-Niedzwiedzka K."/>
            <person name="Martijn J."/>
            <person name="Lind A.E."/>
            <person name="van Eijk R."/>
            <person name="Schleper C."/>
            <person name="Guy L."/>
            <person name="Ettema T.J."/>
        </authorList>
    </citation>
    <scope>NUCLEOTIDE SEQUENCE</scope>
</reference>
<protein>
    <recommendedName>
        <fullName evidence="4">Phosphoribosyltransferase domain-containing protein</fullName>
    </recommendedName>
</protein>
<dbReference type="EMBL" id="LAZR01000009">
    <property type="protein sequence ID" value="KKO08442.1"/>
    <property type="molecule type" value="Genomic_DNA"/>
</dbReference>
<dbReference type="AlphaFoldDB" id="A0A0F9Y914"/>
<dbReference type="InterPro" id="IPR029057">
    <property type="entry name" value="PRTase-like"/>
</dbReference>
<gene>
    <name evidence="3" type="ORF">LCGC14_0043800</name>
</gene>
<accession>A0A0F9Y914</accession>
<dbReference type="Pfam" id="PF15609">
    <property type="entry name" value="PRTase_2"/>
    <property type="match status" value="1"/>
</dbReference>
<dbReference type="CDD" id="cd06223">
    <property type="entry name" value="PRTases_typeI"/>
    <property type="match status" value="1"/>
</dbReference>
<feature type="domain" description="Orotate phosphoribosyltransferase-like" evidence="2">
    <location>
        <begin position="65"/>
        <end position="256"/>
    </location>
</feature>
<feature type="domain" description="TRSP" evidence="1">
    <location>
        <begin position="311"/>
        <end position="402"/>
    </location>
</feature>
<dbReference type="Gene3D" id="3.40.50.2020">
    <property type="match status" value="1"/>
</dbReference>
<evidence type="ECO:0000259" key="1">
    <source>
        <dbReference type="Pfam" id="PF12500"/>
    </source>
</evidence>
<evidence type="ECO:0000313" key="3">
    <source>
        <dbReference type="EMBL" id="KKO08442.1"/>
    </source>
</evidence>
<organism evidence="3">
    <name type="scientific">marine sediment metagenome</name>
    <dbReference type="NCBI Taxonomy" id="412755"/>
    <lineage>
        <taxon>unclassified sequences</taxon>
        <taxon>metagenomes</taxon>
        <taxon>ecological metagenomes</taxon>
    </lineage>
</organism>
<dbReference type="SUPFAM" id="SSF53271">
    <property type="entry name" value="PRTase-like"/>
    <property type="match status" value="1"/>
</dbReference>